<organism evidence="4 5">
    <name type="scientific">Hyaloscypha hepaticicola</name>
    <dbReference type="NCBI Taxonomy" id="2082293"/>
    <lineage>
        <taxon>Eukaryota</taxon>
        <taxon>Fungi</taxon>
        <taxon>Dikarya</taxon>
        <taxon>Ascomycota</taxon>
        <taxon>Pezizomycotina</taxon>
        <taxon>Leotiomycetes</taxon>
        <taxon>Helotiales</taxon>
        <taxon>Hyaloscyphaceae</taxon>
        <taxon>Hyaloscypha</taxon>
    </lineage>
</organism>
<dbReference type="PANTHER" id="PTHR42109:SF2">
    <property type="entry name" value="INTEGRAL MEMBRANE PROTEIN"/>
    <property type="match status" value="1"/>
</dbReference>
<feature type="transmembrane region" description="Helical" evidence="2">
    <location>
        <begin position="183"/>
        <end position="203"/>
    </location>
</feature>
<reference evidence="4 5" key="1">
    <citation type="submission" date="2016-05" db="EMBL/GenBank/DDBJ databases">
        <title>A degradative enzymes factory behind the ericoid mycorrhizal symbiosis.</title>
        <authorList>
            <consortium name="DOE Joint Genome Institute"/>
            <person name="Martino E."/>
            <person name="Morin E."/>
            <person name="Grelet G."/>
            <person name="Kuo A."/>
            <person name="Kohler A."/>
            <person name="Daghino S."/>
            <person name="Barry K."/>
            <person name="Choi C."/>
            <person name="Cichocki N."/>
            <person name="Clum A."/>
            <person name="Copeland A."/>
            <person name="Hainaut M."/>
            <person name="Haridas S."/>
            <person name="Labutti K."/>
            <person name="Lindquist E."/>
            <person name="Lipzen A."/>
            <person name="Khouja H.-R."/>
            <person name="Murat C."/>
            <person name="Ohm R."/>
            <person name="Olson A."/>
            <person name="Spatafora J."/>
            <person name="Veneault-Fourrey C."/>
            <person name="Henrissat B."/>
            <person name="Grigoriev I."/>
            <person name="Martin F."/>
            <person name="Perotto S."/>
        </authorList>
    </citation>
    <scope>NUCLEOTIDE SEQUENCE [LARGE SCALE GENOMIC DNA]</scope>
    <source>
        <strain evidence="4 5">UAMH 7357</strain>
    </source>
</reference>
<feature type="compositionally biased region" description="Polar residues" evidence="1">
    <location>
        <begin position="261"/>
        <end position="270"/>
    </location>
</feature>
<feature type="transmembrane region" description="Helical" evidence="2">
    <location>
        <begin position="153"/>
        <end position="171"/>
    </location>
</feature>
<accession>A0A2J6Q764</accession>
<evidence type="ECO:0000313" key="4">
    <source>
        <dbReference type="EMBL" id="PMD22125.1"/>
    </source>
</evidence>
<keyword evidence="5" id="KW-1185">Reference proteome</keyword>
<keyword evidence="2" id="KW-0472">Membrane</keyword>
<keyword evidence="2" id="KW-1133">Transmembrane helix</keyword>
<evidence type="ECO:0000259" key="3">
    <source>
        <dbReference type="Pfam" id="PF24800"/>
    </source>
</evidence>
<gene>
    <name evidence="4" type="ORF">NA56DRAFT_645322</name>
</gene>
<dbReference type="OrthoDB" id="2560628at2759"/>
<dbReference type="AlphaFoldDB" id="A0A2J6Q764"/>
<proteinExistence type="predicted"/>
<dbReference type="EMBL" id="KZ613479">
    <property type="protein sequence ID" value="PMD22125.1"/>
    <property type="molecule type" value="Genomic_DNA"/>
</dbReference>
<evidence type="ECO:0000256" key="2">
    <source>
        <dbReference type="SAM" id="Phobius"/>
    </source>
</evidence>
<evidence type="ECO:0000256" key="1">
    <source>
        <dbReference type="SAM" id="MobiDB-lite"/>
    </source>
</evidence>
<feature type="transmembrane region" description="Helical" evidence="2">
    <location>
        <begin position="215"/>
        <end position="237"/>
    </location>
</feature>
<name>A0A2J6Q764_9HELO</name>
<dbReference type="Pfam" id="PF24800">
    <property type="entry name" value="DUF7702"/>
    <property type="match status" value="1"/>
</dbReference>
<feature type="domain" description="DUF7702" evidence="3">
    <location>
        <begin position="3"/>
        <end position="246"/>
    </location>
</feature>
<dbReference type="STRING" id="1745343.A0A2J6Q764"/>
<dbReference type="Proteomes" id="UP000235672">
    <property type="component" value="Unassembled WGS sequence"/>
</dbReference>
<feature type="transmembrane region" description="Helical" evidence="2">
    <location>
        <begin position="36"/>
        <end position="54"/>
    </location>
</feature>
<dbReference type="PANTHER" id="PTHR42109">
    <property type="entry name" value="UNPLACED GENOMIC SCAFFOLD UM_SCAF_CONTIG_1.265, WHOLE GENOME SHOTGUN SEQUENCE"/>
    <property type="match status" value="1"/>
</dbReference>
<protein>
    <recommendedName>
        <fullName evidence="3">DUF7702 domain-containing protein</fullName>
    </recommendedName>
</protein>
<sequence length="323" mass="35272">MTISYRNGVSIAEVCVYVPGIAIAIFLSIKHGFSRSAGWFFLIIFCLARLIGPAMNLSEIKYPETAALYEGSAILNNIGFSPLTLAALGLLSRLLDSINKSHNTVIKPTMLRIIEVIVVVGLILGIVGGVNAADAYVNTGKYTPGSENKAGTALMIIAFVLLCIATAITSFSVSHAEHGERRLFLAVVLALPFLAVRLVYSIMSTFTHNKDFNLLNGSVTVLLCVALIEEFIIVVIFEGTGLTLKKVVREEHVEGARIIPSSDSNTYSAPQQGRQGRRQGRQGGQNKVMKVLSYTIIGRIISAFMNDKERDVEMQHQEHYVQK</sequence>
<dbReference type="InterPro" id="IPR056119">
    <property type="entry name" value="DUF7702"/>
</dbReference>
<feature type="transmembrane region" description="Helical" evidence="2">
    <location>
        <begin position="6"/>
        <end position="29"/>
    </location>
</feature>
<feature type="transmembrane region" description="Helical" evidence="2">
    <location>
        <begin position="113"/>
        <end position="133"/>
    </location>
</feature>
<feature type="transmembrane region" description="Helical" evidence="2">
    <location>
        <begin position="74"/>
        <end position="92"/>
    </location>
</feature>
<feature type="region of interest" description="Disordered" evidence="1">
    <location>
        <begin position="260"/>
        <end position="285"/>
    </location>
</feature>
<keyword evidence="2" id="KW-0812">Transmembrane</keyword>
<evidence type="ECO:0000313" key="5">
    <source>
        <dbReference type="Proteomes" id="UP000235672"/>
    </source>
</evidence>